<proteinExistence type="predicted"/>
<keyword evidence="5" id="KW-0418">Kinase</keyword>
<feature type="region of interest" description="Disordered" evidence="11">
    <location>
        <begin position="267"/>
        <end position="290"/>
    </location>
</feature>
<feature type="binding site" evidence="8">
    <location>
        <position position="114"/>
    </location>
    <ligand>
        <name>ATP</name>
        <dbReference type="ChEBI" id="CHEBI:30616"/>
    </ligand>
</feature>
<feature type="compositionally biased region" description="Acidic residues" evidence="11">
    <location>
        <begin position="269"/>
        <end position="288"/>
    </location>
</feature>
<protein>
    <recommendedName>
        <fullName evidence="12">Protein kinase domain-containing protein</fullName>
    </recommendedName>
</protein>
<dbReference type="GO" id="GO:0005524">
    <property type="term" value="F:ATP binding"/>
    <property type="evidence" value="ECO:0007669"/>
    <property type="project" value="UniProtKB-KW"/>
</dbReference>
<dbReference type="PROSITE" id="PS00108">
    <property type="entry name" value="PROTEIN_KINASE_ST"/>
    <property type="match status" value="1"/>
</dbReference>
<comment type="caution">
    <text evidence="13">The sequence shown here is derived from an EMBL/GenBank/DDBJ whole genome shotgun (WGS) entry which is preliminary data.</text>
</comment>
<dbReference type="Gene3D" id="1.10.510.10">
    <property type="entry name" value="Transferase(Phosphotransferase) domain 1"/>
    <property type="match status" value="1"/>
</dbReference>
<keyword evidence="3" id="KW-0808">Transferase</keyword>
<dbReference type="InterPro" id="IPR008271">
    <property type="entry name" value="Ser/Thr_kinase_AS"/>
</dbReference>
<evidence type="ECO:0000256" key="1">
    <source>
        <dbReference type="ARBA" id="ARBA00011245"/>
    </source>
</evidence>
<dbReference type="InterPro" id="IPR030616">
    <property type="entry name" value="Aur-like"/>
</dbReference>
<evidence type="ECO:0000256" key="8">
    <source>
        <dbReference type="PIRSR" id="PIRSR630616-2"/>
    </source>
</evidence>
<keyword evidence="10" id="KW-0175">Coiled coil</keyword>
<evidence type="ECO:0000256" key="6">
    <source>
        <dbReference type="ARBA" id="ARBA00022840"/>
    </source>
</evidence>
<evidence type="ECO:0000313" key="13">
    <source>
        <dbReference type="EMBL" id="OMJ95225.1"/>
    </source>
</evidence>
<dbReference type="Proteomes" id="UP000187209">
    <property type="component" value="Unassembled WGS sequence"/>
</dbReference>
<organism evidence="13 14">
    <name type="scientific">Stentor coeruleus</name>
    <dbReference type="NCBI Taxonomy" id="5963"/>
    <lineage>
        <taxon>Eukaryota</taxon>
        <taxon>Sar</taxon>
        <taxon>Alveolata</taxon>
        <taxon>Ciliophora</taxon>
        <taxon>Postciliodesmatophora</taxon>
        <taxon>Heterotrichea</taxon>
        <taxon>Heterotrichida</taxon>
        <taxon>Stentoridae</taxon>
        <taxon>Stentor</taxon>
    </lineage>
</organism>
<evidence type="ECO:0000259" key="12">
    <source>
        <dbReference type="PROSITE" id="PS50011"/>
    </source>
</evidence>
<evidence type="ECO:0000256" key="2">
    <source>
        <dbReference type="ARBA" id="ARBA00022527"/>
    </source>
</evidence>
<feature type="cross-link" description="Glycyl lysine isopeptide (Lys-Gly) (interchain with G-Cter in SUMO2)" evidence="9">
    <location>
        <position position="98"/>
    </location>
</feature>
<name>A0A1R2D1U1_9CILI</name>
<evidence type="ECO:0000256" key="5">
    <source>
        <dbReference type="ARBA" id="ARBA00022777"/>
    </source>
</evidence>
<feature type="domain" description="Protein kinase" evidence="12">
    <location>
        <begin position="1"/>
        <end position="226"/>
    </location>
</feature>
<evidence type="ECO:0000256" key="3">
    <source>
        <dbReference type="ARBA" id="ARBA00022679"/>
    </source>
</evidence>
<dbReference type="OrthoDB" id="302269at2759"/>
<dbReference type="EMBL" id="MPUH01000015">
    <property type="protein sequence ID" value="OMJ95225.1"/>
    <property type="molecule type" value="Genomic_DNA"/>
</dbReference>
<dbReference type="PROSITE" id="PS50011">
    <property type="entry name" value="PROTEIN_KINASE_DOM"/>
    <property type="match status" value="1"/>
</dbReference>
<evidence type="ECO:0000256" key="7">
    <source>
        <dbReference type="PIRSR" id="PIRSR630616-1"/>
    </source>
</evidence>
<feature type="binding site" evidence="8">
    <location>
        <begin position="100"/>
        <end position="101"/>
    </location>
    <ligand>
        <name>ATP</name>
        <dbReference type="ChEBI" id="CHEBI:30616"/>
    </ligand>
</feature>
<feature type="coiled-coil region" evidence="10">
    <location>
        <begin position="344"/>
        <end position="457"/>
    </location>
</feature>
<keyword evidence="2" id="KW-0723">Serine/threonine-protein kinase</keyword>
<dbReference type="PANTHER" id="PTHR24350">
    <property type="entry name" value="SERINE/THREONINE-PROTEIN KINASE IAL-RELATED"/>
    <property type="match status" value="1"/>
</dbReference>
<reference evidence="13 14" key="1">
    <citation type="submission" date="2016-11" db="EMBL/GenBank/DDBJ databases">
        <title>The macronuclear genome of Stentor coeruleus: a giant cell with tiny introns.</title>
        <authorList>
            <person name="Slabodnick M."/>
            <person name="Ruby J.G."/>
            <person name="Reiff S.B."/>
            <person name="Swart E.C."/>
            <person name="Gosai S."/>
            <person name="Prabakaran S."/>
            <person name="Witkowska E."/>
            <person name="Larue G.E."/>
            <person name="Fisher S."/>
            <person name="Freeman R.M."/>
            <person name="Gunawardena J."/>
            <person name="Chu W."/>
            <person name="Stover N.A."/>
            <person name="Gregory B.D."/>
            <person name="Nowacki M."/>
            <person name="Derisi J."/>
            <person name="Roy S.W."/>
            <person name="Marshall W.F."/>
            <person name="Sood P."/>
        </authorList>
    </citation>
    <scope>NUCLEOTIDE SEQUENCE [LARGE SCALE GENOMIC DNA]</scope>
    <source>
        <strain evidence="13">WM001</strain>
    </source>
</reference>
<evidence type="ECO:0000256" key="10">
    <source>
        <dbReference type="SAM" id="Coils"/>
    </source>
</evidence>
<dbReference type="FunFam" id="1.10.510.10:FF:000571">
    <property type="entry name" value="Maternal embryonic leucine zipper kinase"/>
    <property type="match status" value="1"/>
</dbReference>
<accession>A0A1R2D1U1</accession>
<keyword evidence="4 8" id="KW-0547">Nucleotide-binding</keyword>
<gene>
    <name evidence="13" type="ORF">SteCoe_1437</name>
</gene>
<dbReference type="GO" id="GO:0004674">
    <property type="term" value="F:protein serine/threonine kinase activity"/>
    <property type="evidence" value="ECO:0007669"/>
    <property type="project" value="UniProtKB-KW"/>
</dbReference>
<dbReference type="SUPFAM" id="SSF56112">
    <property type="entry name" value="Protein kinase-like (PK-like)"/>
    <property type="match status" value="1"/>
</dbReference>
<keyword evidence="14" id="KW-1185">Reference proteome</keyword>
<dbReference type="SMART" id="SM00220">
    <property type="entry name" value="S_TKc"/>
    <property type="match status" value="1"/>
</dbReference>
<evidence type="ECO:0000256" key="4">
    <source>
        <dbReference type="ARBA" id="ARBA00022741"/>
    </source>
</evidence>
<dbReference type="InterPro" id="IPR011009">
    <property type="entry name" value="Kinase-like_dom_sf"/>
</dbReference>
<feature type="binding site" evidence="8">
    <location>
        <begin position="49"/>
        <end position="51"/>
    </location>
    <ligand>
        <name>ATP</name>
        <dbReference type="ChEBI" id="CHEBI:30616"/>
    </ligand>
</feature>
<comment type="subunit">
    <text evidence="1">Monomer.</text>
</comment>
<sequence>MKQVLKEKVSRMLPQFKREVYIMYNLNHPHIIKLLNHFEDEKYFYLLMEFADGGNLYHRLHRQRQFIEVEAAQFFREVVLAVEYLHSHSPAIIHRDIKPENILLDSEGRAKLTDFGWSNYESKEDEAPRKTVCGTLEYLPPEMIEEKGHDTNVDIWCLGVLLYEMLVGFTPFKSQTKKNMLTNISKNKPKFPLSFPPLAKELIIKMLAKSSNERIRITDVKEDRWLKELTPIKETVSQNYSQIPLPNYHDSIPLDFKSYEVVGRNIEPQEVEDSCSDDDFELSSDESSTEGSDKLSMVFLEDLACKNNIRVMQSVINNNQNTLIKSKTIINDTDVQGKELISALNILESKVQTKKRELTLLSNNEKELQAHISDLEIQLSAYVAPSLVEDMTNSIHQLKKELSDKVLELNVLQKKKDTNQKEYSDRILTNNSKENDLHKFQEQLLELKNSVTQIKREGSSQSFEISIQADIMQSKKMNSEQFSKVLSEEELEIAKEIKTIVTQIKAFRSVDEDNLTERISHIEEQITQRKQDLVEIKLNFDGRRQNTIQDGKRKKDDILLGNKRSLESMSKEMKSLTVNEKDKVREQLRKAREQEHLYTIHENELQHSKQIFKKLKENKEIMLNKLQNAKMFKIKIKNKIKDNMQILEDEADRLNEMKVKFYCMQEGIDMD</sequence>
<dbReference type="AlphaFoldDB" id="A0A1R2D1U1"/>
<evidence type="ECO:0000256" key="11">
    <source>
        <dbReference type="SAM" id="MobiDB-lite"/>
    </source>
</evidence>
<feature type="active site" description="Proton acceptor" evidence="7">
    <location>
        <position position="96"/>
    </location>
</feature>
<dbReference type="InterPro" id="IPR000719">
    <property type="entry name" value="Prot_kinase_dom"/>
</dbReference>
<evidence type="ECO:0000256" key="9">
    <source>
        <dbReference type="PIRSR" id="PIRSR630616-3"/>
    </source>
</evidence>
<keyword evidence="6 8" id="KW-0067">ATP-binding</keyword>
<dbReference type="Pfam" id="PF00069">
    <property type="entry name" value="Pkinase"/>
    <property type="match status" value="1"/>
</dbReference>
<evidence type="ECO:0000313" key="14">
    <source>
        <dbReference type="Proteomes" id="UP000187209"/>
    </source>
</evidence>